<dbReference type="EMBL" id="AFWE01000208">
    <property type="protein sequence ID" value="EGU31083.1"/>
    <property type="molecule type" value="Genomic_DNA"/>
</dbReference>
<evidence type="ECO:0000313" key="3">
    <source>
        <dbReference type="Proteomes" id="UP000004349"/>
    </source>
</evidence>
<dbReference type="InterPro" id="IPR014462">
    <property type="entry name" value="Phage_Mu_Gp45"/>
</dbReference>
<feature type="domain" description="Bacteriophage Mu Gp45 N-terminal" evidence="1">
    <location>
        <begin position="25"/>
        <end position="91"/>
    </location>
</feature>
<evidence type="ECO:0000313" key="2">
    <source>
        <dbReference type="EMBL" id="EGU31083.1"/>
    </source>
</evidence>
<protein>
    <submittedName>
        <fullName evidence="2">Prophage MuSo2, baseplate assembly protein V</fullName>
    </submittedName>
</protein>
<dbReference type="RefSeq" id="WP_005598720.1">
    <property type="nucleotide sequence ID" value="NZ_AFWE01000208.1"/>
</dbReference>
<accession>F9RTI5</accession>
<organism evidence="2 3">
    <name type="scientific">Vibrio scophthalmi LMG 19158</name>
    <dbReference type="NCBI Taxonomy" id="870967"/>
    <lineage>
        <taxon>Bacteria</taxon>
        <taxon>Pseudomonadati</taxon>
        <taxon>Pseudomonadota</taxon>
        <taxon>Gammaproteobacteria</taxon>
        <taxon>Vibrionales</taxon>
        <taxon>Vibrionaceae</taxon>
        <taxon>Vibrio</taxon>
    </lineage>
</organism>
<reference evidence="2 3" key="1">
    <citation type="journal article" date="2012" name="Int. J. Syst. Evol. Microbiol.">
        <title>Vibrio caribbeanicus sp. nov., isolated from the marine sponge Scleritoderma cyanea.</title>
        <authorList>
            <person name="Hoffmann M."/>
            <person name="Monday S.R."/>
            <person name="Allard M.W."/>
            <person name="Strain E.A."/>
            <person name="Whittaker P."/>
            <person name="Naum M."/>
            <person name="McCarthy P.J."/>
            <person name="Lopez J.V."/>
            <person name="Fischer M."/>
            <person name="Brown E.W."/>
        </authorList>
    </citation>
    <scope>NUCLEOTIDE SEQUENCE [LARGE SCALE GENOMIC DNA]</scope>
    <source>
        <strain evidence="2 3">LMG 19158</strain>
    </source>
</reference>
<proteinExistence type="predicted"/>
<sequence length="204" mass="22043">MVEFAQIANKLLTPVKRRMQLMVDRAIVTTVNNSLTRQNLQLIALEGETPNNVERFVNYGSISYPPDGSEAIVVCPGANRDAMVAVAVDHKTTRPQGGEQGDSGLYHLEGHLFILTKDGLFNLSGKKLNLTLETEVVITTPKHTINADETIFNGKVVVNGGMESQSLKSGDINATKTLKVASVDVGKHSHLDAEDRPTKAPTAP</sequence>
<dbReference type="AlphaFoldDB" id="F9RTI5"/>
<comment type="caution">
    <text evidence="2">The sequence shown here is derived from an EMBL/GenBank/DDBJ whole genome shotgun (WGS) entry which is preliminary data.</text>
</comment>
<evidence type="ECO:0000259" key="1">
    <source>
        <dbReference type="Pfam" id="PF06890"/>
    </source>
</evidence>
<dbReference type="eggNOG" id="COG4384">
    <property type="taxonomic scope" value="Bacteria"/>
</dbReference>
<name>F9RTI5_9VIBR</name>
<gene>
    <name evidence="2" type="ORF">VIS19158_06225</name>
</gene>
<dbReference type="InterPro" id="IPR053861">
    <property type="entry name" value="Phage_Mu_Gp45_N"/>
</dbReference>
<dbReference type="Proteomes" id="UP000004349">
    <property type="component" value="Unassembled WGS sequence"/>
</dbReference>
<dbReference type="PIRSF" id="PIRSF012337">
    <property type="entry name" value="gp45"/>
    <property type="match status" value="1"/>
</dbReference>
<dbReference type="InterPro" id="IPR013046">
    <property type="entry name" value="GpV/Gp45"/>
</dbReference>
<dbReference type="NCBIfam" id="TIGR01644">
    <property type="entry name" value="phage_P2_V"/>
    <property type="match status" value="1"/>
</dbReference>
<dbReference type="Pfam" id="PF06890">
    <property type="entry name" value="Phage_Mu_Gp45"/>
    <property type="match status" value="1"/>
</dbReference>